<dbReference type="PANTHER" id="PTHR43141">
    <property type="entry name" value="CYTOCHROME BD2 SUBUNIT II"/>
    <property type="match status" value="1"/>
</dbReference>
<reference evidence="9" key="1">
    <citation type="submission" date="2014-05" db="EMBL/GenBank/DDBJ databases">
        <title>ATOL: Assembling a taxonomically balanced genome-scale reconstruction of the evolutionary history of the Enterobacteriaceae.</title>
        <authorList>
            <person name="Plunkett G. III"/>
            <person name="Neeno-Eckwall E.C."/>
            <person name="Glasner J.D."/>
            <person name="Perna N.T."/>
        </authorList>
    </citation>
    <scope>NUCLEOTIDE SEQUENCE [LARGE SCALE GENOMIC DNA]</scope>
    <source>
        <strain evidence="9">ATCC 49490</strain>
    </source>
</reference>
<gene>
    <name evidence="8" type="ORF">GTGU_00532</name>
</gene>
<evidence type="ECO:0000256" key="4">
    <source>
        <dbReference type="ARBA" id="ARBA00022692"/>
    </source>
</evidence>
<comment type="caution">
    <text evidence="8">The sequence shown here is derived from an EMBL/GenBank/DDBJ whole genome shotgun (WGS) entry which is preliminary data.</text>
</comment>
<dbReference type="NCBIfam" id="TIGR00203">
    <property type="entry name" value="cydB"/>
    <property type="match status" value="1"/>
</dbReference>
<evidence type="ECO:0000313" key="8">
    <source>
        <dbReference type="EMBL" id="KFC10835.1"/>
    </source>
</evidence>
<feature type="transmembrane region" description="Helical" evidence="7">
    <location>
        <begin position="159"/>
        <end position="181"/>
    </location>
</feature>
<evidence type="ECO:0000313" key="9">
    <source>
        <dbReference type="Proteomes" id="UP000028630"/>
    </source>
</evidence>
<dbReference type="Proteomes" id="UP000028630">
    <property type="component" value="Unassembled WGS sequence"/>
</dbReference>
<name>A0A085AKU0_9ENTR</name>
<dbReference type="GO" id="GO:0070069">
    <property type="term" value="C:cytochrome complex"/>
    <property type="evidence" value="ECO:0007669"/>
    <property type="project" value="TreeGrafter"/>
</dbReference>
<keyword evidence="8" id="KW-0560">Oxidoreductase</keyword>
<dbReference type="AlphaFoldDB" id="A0A085AKU0"/>
<dbReference type="PANTHER" id="PTHR43141:SF4">
    <property type="entry name" value="CYTOCHROME BD2 SUBUNIT II"/>
    <property type="match status" value="1"/>
</dbReference>
<dbReference type="eggNOG" id="COG1294">
    <property type="taxonomic scope" value="Bacteria"/>
</dbReference>
<dbReference type="OrthoDB" id="9776710at2"/>
<evidence type="ECO:0000256" key="3">
    <source>
        <dbReference type="ARBA" id="ARBA00022475"/>
    </source>
</evidence>
<feature type="transmembrane region" description="Helical" evidence="7">
    <location>
        <begin position="6"/>
        <end position="37"/>
    </location>
</feature>
<proteinExistence type="inferred from homology"/>
<dbReference type="GO" id="GO:0019646">
    <property type="term" value="P:aerobic electron transport chain"/>
    <property type="evidence" value="ECO:0007669"/>
    <property type="project" value="TreeGrafter"/>
</dbReference>
<comment type="subcellular location">
    <subcellularLocation>
        <location evidence="1">Cell membrane</location>
        <topology evidence="1">Multi-pass membrane protein</topology>
    </subcellularLocation>
</comment>
<feature type="transmembrane region" description="Helical" evidence="7">
    <location>
        <begin position="229"/>
        <end position="248"/>
    </location>
</feature>
<keyword evidence="3" id="KW-1003">Cell membrane</keyword>
<evidence type="ECO:0000256" key="5">
    <source>
        <dbReference type="ARBA" id="ARBA00022989"/>
    </source>
</evidence>
<dbReference type="Pfam" id="PF02322">
    <property type="entry name" value="Cyt_bd_oxida_II"/>
    <property type="match status" value="1"/>
</dbReference>
<feature type="transmembrane region" description="Helical" evidence="7">
    <location>
        <begin position="260"/>
        <end position="281"/>
    </location>
</feature>
<keyword evidence="9" id="KW-1185">Reference proteome</keyword>
<protein>
    <submittedName>
        <fullName evidence="8">Putative cytochrome bd2, subunit II</fullName>
        <ecNumber evidence="8">1.10.3.-</ecNumber>
    </submittedName>
</protein>
<comment type="similarity">
    <text evidence="2">Belongs to the cytochrome ubiquinol oxidase subunit 2 family.</text>
</comment>
<evidence type="ECO:0000256" key="7">
    <source>
        <dbReference type="SAM" id="Phobius"/>
    </source>
</evidence>
<keyword evidence="6 7" id="KW-0472">Membrane</keyword>
<feature type="transmembrane region" description="Helical" evidence="7">
    <location>
        <begin position="117"/>
        <end position="139"/>
    </location>
</feature>
<dbReference type="InterPro" id="IPR003317">
    <property type="entry name" value="Cyt-d_oxidase_su2"/>
</dbReference>
<dbReference type="RefSeq" id="WP_038154051.1">
    <property type="nucleotide sequence ID" value="NZ_JMTB01000028.1"/>
</dbReference>
<dbReference type="GO" id="GO:0005886">
    <property type="term" value="C:plasma membrane"/>
    <property type="evidence" value="ECO:0007669"/>
    <property type="project" value="UniProtKB-SubCell"/>
</dbReference>
<organism evidence="8 9">
    <name type="scientific">Trabulsiella guamensis ATCC 49490</name>
    <dbReference type="NCBI Taxonomy" id="1005994"/>
    <lineage>
        <taxon>Bacteria</taxon>
        <taxon>Pseudomonadati</taxon>
        <taxon>Pseudomonadota</taxon>
        <taxon>Gammaproteobacteria</taxon>
        <taxon>Enterobacterales</taxon>
        <taxon>Enterobacteriaceae</taxon>
        <taxon>Trabulsiella</taxon>
    </lineage>
</organism>
<evidence type="ECO:0000256" key="6">
    <source>
        <dbReference type="ARBA" id="ARBA00023136"/>
    </source>
</evidence>
<evidence type="ECO:0000256" key="1">
    <source>
        <dbReference type="ARBA" id="ARBA00004651"/>
    </source>
</evidence>
<keyword evidence="4 7" id="KW-0812">Transmembrane</keyword>
<dbReference type="GO" id="GO:0016682">
    <property type="term" value="F:oxidoreductase activity, acting on diphenols and related substances as donors, oxygen as acceptor"/>
    <property type="evidence" value="ECO:0007669"/>
    <property type="project" value="TreeGrafter"/>
</dbReference>
<feature type="transmembrane region" description="Helical" evidence="7">
    <location>
        <begin position="301"/>
        <end position="325"/>
    </location>
</feature>
<feature type="transmembrane region" description="Helical" evidence="7">
    <location>
        <begin position="193"/>
        <end position="217"/>
    </location>
</feature>
<dbReference type="GO" id="GO:0009055">
    <property type="term" value="F:electron transfer activity"/>
    <property type="evidence" value="ECO:0007669"/>
    <property type="project" value="TreeGrafter"/>
</dbReference>
<dbReference type="EC" id="1.10.3.-" evidence="8"/>
<accession>A0A085AKU0</accession>
<sequence length="336" mass="37272">MGIDVAVIWFAIIVFATLMYIIMDGFDLGIGLLFLFVRGKEERDAMVNSVAPVWDGNETWLVLGGAGLFGAFPLAYAVIIDALTIPLTAMLIGLIFRGVAFEFRFKATEEHRSFWDYAFMGGSLLATFSQGVVVGAIIHGFPVVDRQFAGGALDWITPFNLFCGIGLMVAYSLLGSTWLILKSSDALQEQMRALTRGFLLALLVAIAIVSLWTPLALPKIAERWFSFPNVFYFMPVPALVVVFSLWLWRQTRRVSSHAWPFVLTLGLVFLGFSGLGISVWPHIIPPDITIWQAAAPLASQLFMLVGTLLIVPVILVYTAWSYYVFRGKVQSDEGYH</sequence>
<keyword evidence="5 7" id="KW-1133">Transmembrane helix</keyword>
<feature type="transmembrane region" description="Helical" evidence="7">
    <location>
        <begin position="85"/>
        <end position="105"/>
    </location>
</feature>
<evidence type="ECO:0000256" key="2">
    <source>
        <dbReference type="ARBA" id="ARBA00007543"/>
    </source>
</evidence>
<dbReference type="EMBL" id="JMTB01000028">
    <property type="protein sequence ID" value="KFC10835.1"/>
    <property type="molecule type" value="Genomic_DNA"/>
</dbReference>